<keyword evidence="4" id="KW-1185">Reference proteome</keyword>
<feature type="compositionally biased region" description="Polar residues" evidence="1">
    <location>
        <begin position="123"/>
        <end position="150"/>
    </location>
</feature>
<name>A0ABY7F4K1_MYAAR</name>
<evidence type="ECO:0000256" key="2">
    <source>
        <dbReference type="SAM" id="Phobius"/>
    </source>
</evidence>
<evidence type="ECO:0000313" key="4">
    <source>
        <dbReference type="Proteomes" id="UP001164746"/>
    </source>
</evidence>
<proteinExistence type="predicted"/>
<sequence>MHGCCVPGDSHANDDDDERRYAYSYRLSIWNMFVILFLMMSCFGGCGYYKQRQRIIQSHGAGATRPSFISIFQTTRRRPMPMDRYPEAMIYAGYPTAEPTVPAGFAPPPYAEVINHSDLYPPTSKTTQPNTQPQYTGYPVSSNNEPTNQMPQPPPYSEVANQGATNVQAANQNVPHQNQPSNQNEAHL</sequence>
<organism evidence="3 4">
    <name type="scientific">Mya arenaria</name>
    <name type="common">Soft-shell clam</name>
    <dbReference type="NCBI Taxonomy" id="6604"/>
    <lineage>
        <taxon>Eukaryota</taxon>
        <taxon>Metazoa</taxon>
        <taxon>Spiralia</taxon>
        <taxon>Lophotrochozoa</taxon>
        <taxon>Mollusca</taxon>
        <taxon>Bivalvia</taxon>
        <taxon>Autobranchia</taxon>
        <taxon>Heteroconchia</taxon>
        <taxon>Euheterodonta</taxon>
        <taxon>Imparidentia</taxon>
        <taxon>Neoheterodontei</taxon>
        <taxon>Myida</taxon>
        <taxon>Myoidea</taxon>
        <taxon>Myidae</taxon>
        <taxon>Mya</taxon>
    </lineage>
</organism>
<feature type="region of interest" description="Disordered" evidence="1">
    <location>
        <begin position="116"/>
        <end position="188"/>
    </location>
</feature>
<accession>A0ABY7F4K1</accession>
<dbReference type="Proteomes" id="UP001164746">
    <property type="component" value="Chromosome 9"/>
</dbReference>
<protein>
    <recommendedName>
        <fullName evidence="5">Vesicular, overexpressed in cancer, prosurvival protein 1</fullName>
    </recommendedName>
</protein>
<gene>
    <name evidence="3" type="ORF">MAR_004351</name>
</gene>
<feature type="compositionally biased region" description="Polar residues" evidence="1">
    <location>
        <begin position="159"/>
        <end position="188"/>
    </location>
</feature>
<keyword evidence="2" id="KW-0472">Membrane</keyword>
<keyword evidence="2" id="KW-0812">Transmembrane</keyword>
<feature type="transmembrane region" description="Helical" evidence="2">
    <location>
        <begin position="29"/>
        <end position="49"/>
    </location>
</feature>
<reference evidence="3" key="1">
    <citation type="submission" date="2022-11" db="EMBL/GenBank/DDBJ databases">
        <title>Centuries of genome instability and evolution in soft-shell clam transmissible cancer (bioRxiv).</title>
        <authorList>
            <person name="Hart S.F.M."/>
            <person name="Yonemitsu M.A."/>
            <person name="Giersch R.M."/>
            <person name="Beal B.F."/>
            <person name="Arriagada G."/>
            <person name="Davis B.W."/>
            <person name="Ostrander E.A."/>
            <person name="Goff S.P."/>
            <person name="Metzger M.J."/>
        </authorList>
    </citation>
    <scope>NUCLEOTIDE SEQUENCE</scope>
    <source>
        <strain evidence="3">MELC-2E11</strain>
        <tissue evidence="3">Siphon/mantle</tissue>
    </source>
</reference>
<evidence type="ECO:0000256" key="1">
    <source>
        <dbReference type="SAM" id="MobiDB-lite"/>
    </source>
</evidence>
<evidence type="ECO:0008006" key="5">
    <source>
        <dbReference type="Google" id="ProtNLM"/>
    </source>
</evidence>
<dbReference type="EMBL" id="CP111020">
    <property type="protein sequence ID" value="WAR14246.1"/>
    <property type="molecule type" value="Genomic_DNA"/>
</dbReference>
<keyword evidence="2" id="KW-1133">Transmembrane helix</keyword>
<evidence type="ECO:0000313" key="3">
    <source>
        <dbReference type="EMBL" id="WAR14246.1"/>
    </source>
</evidence>